<gene>
    <name evidence="1" type="ORF">FYJ62_09875</name>
</gene>
<evidence type="ECO:0000313" key="2">
    <source>
        <dbReference type="Proteomes" id="UP000438120"/>
    </source>
</evidence>
<keyword evidence="2" id="KW-1185">Reference proteome</keyword>
<dbReference type="Proteomes" id="UP000438120">
    <property type="component" value="Unassembled WGS sequence"/>
</dbReference>
<comment type="caution">
    <text evidence="1">The sequence shown here is derived from an EMBL/GenBank/DDBJ whole genome shotgun (WGS) entry which is preliminary data.</text>
</comment>
<dbReference type="EMBL" id="VUMX01000045">
    <property type="protein sequence ID" value="MST87905.1"/>
    <property type="molecule type" value="Genomic_DNA"/>
</dbReference>
<name>A0A6A8MGJ0_9LACO</name>
<proteinExistence type="predicted"/>
<evidence type="ECO:0008006" key="3">
    <source>
        <dbReference type="Google" id="ProtNLM"/>
    </source>
</evidence>
<sequence length="76" mass="8754">MAKHKCKLNDDLEALTREYMEKTDTDLDTVINAALRAYLLKKMKKSEITRVLSESDATEGRIDQFLNASFDQWIDG</sequence>
<dbReference type="AlphaFoldDB" id="A0A6A8MGJ0"/>
<dbReference type="RefSeq" id="WP_154549511.1">
    <property type="nucleotide sequence ID" value="NZ_JBKZBY010000014.1"/>
</dbReference>
<evidence type="ECO:0000313" key="1">
    <source>
        <dbReference type="EMBL" id="MST87905.1"/>
    </source>
</evidence>
<organism evidence="1 2">
    <name type="scientific">Lactobacillus porci</name>
    <dbReference type="NCBI Taxonomy" id="2012477"/>
    <lineage>
        <taxon>Bacteria</taxon>
        <taxon>Bacillati</taxon>
        <taxon>Bacillota</taxon>
        <taxon>Bacilli</taxon>
        <taxon>Lactobacillales</taxon>
        <taxon>Lactobacillaceae</taxon>
        <taxon>Lactobacillus</taxon>
    </lineage>
</organism>
<protein>
    <recommendedName>
        <fullName evidence="3">CopG family transcriptional regulator</fullName>
    </recommendedName>
</protein>
<accession>A0A6A8MGJ0</accession>
<reference evidence="1 2" key="1">
    <citation type="submission" date="2019-08" db="EMBL/GenBank/DDBJ databases">
        <title>In-depth cultivation of the pig gut microbiome towards novel bacterial diversity and tailored functional studies.</title>
        <authorList>
            <person name="Wylensek D."/>
            <person name="Hitch T.C.A."/>
            <person name="Clavel T."/>
        </authorList>
    </citation>
    <scope>NUCLEOTIDE SEQUENCE [LARGE SCALE GENOMIC DNA]</scope>
    <source>
        <strain evidence="1 2">Bifido-178-WT-2B</strain>
    </source>
</reference>